<dbReference type="SMART" id="SM00304">
    <property type="entry name" value="HAMP"/>
    <property type="match status" value="1"/>
</dbReference>
<dbReference type="Gene3D" id="6.10.340.10">
    <property type="match status" value="1"/>
</dbReference>
<dbReference type="EC" id="2.7.13.3" evidence="3"/>
<keyword evidence="5" id="KW-0808">Transferase</keyword>
<comment type="caution">
    <text evidence="12">The sequence shown here is derived from an EMBL/GenBank/DDBJ whole genome shotgun (WGS) entry which is preliminary data.</text>
</comment>
<dbReference type="PRINTS" id="PR00344">
    <property type="entry name" value="BCTRLSENSOR"/>
</dbReference>
<dbReference type="SUPFAM" id="SSF158472">
    <property type="entry name" value="HAMP domain-like"/>
    <property type="match status" value="1"/>
</dbReference>
<gene>
    <name evidence="12" type="ORF">FBZ90_1259</name>
</gene>
<evidence type="ECO:0000259" key="11">
    <source>
        <dbReference type="PROSITE" id="PS50885"/>
    </source>
</evidence>
<dbReference type="AlphaFoldDB" id="A0A560GLE9"/>
<dbReference type="PANTHER" id="PTHR42878:SF7">
    <property type="entry name" value="SENSOR HISTIDINE KINASE GLRK"/>
    <property type="match status" value="1"/>
</dbReference>
<dbReference type="InterPro" id="IPR050351">
    <property type="entry name" value="BphY/WalK/GraS-like"/>
</dbReference>
<dbReference type="InterPro" id="IPR003660">
    <property type="entry name" value="HAMP_dom"/>
</dbReference>
<proteinExistence type="predicted"/>
<evidence type="ECO:0000259" key="10">
    <source>
        <dbReference type="PROSITE" id="PS50109"/>
    </source>
</evidence>
<dbReference type="Pfam" id="PF02518">
    <property type="entry name" value="HATPase_c"/>
    <property type="match status" value="1"/>
</dbReference>
<evidence type="ECO:0000256" key="4">
    <source>
        <dbReference type="ARBA" id="ARBA00022553"/>
    </source>
</evidence>
<sequence length="606" mass="64694">MKAIIGSSIGRKIVSALLAIYLLTYGLTAAVVYTGVRRSLLDTAADNLAQVADLKYQRLCNRMDELATDLTAWAQLEVMNDLVSGDVDRRIGTTLEALQRLYGLSGGIYAFDAAGALIADADGVDGTPPPGTRLPAGWGVTARGATLLDKHRNPLGAGDIVALAIPVFGTFAPDYRVGTLVIALPWTAIETLLNGVESRTTLVRLAPHPAVLSTAAEPADDSGNHIVGRSLPRDGLLRSWQVVVSQPASAVTRSLRQVALELALLGLLLAAPIVAFVRWTGRRLTAPIMDLTQAVRAISETDRLDIQVPVTSRDELGFLARSFNQMTAGLRNAREERDRSMRDLEHLNLTLEGKVADRTAELEAAITAQRRLLSDISHEIKSPLARLSMALGLARRQVEPQAPRHFDRMEQEITAIAALASELLTLARLEGPAGALQRAPVDLPALLRTIIADAAYERPDRQGDMTLTVAPGLPQDGVIPSNAELLRRAIENVIRNALFYTTAGVPVAVTLDATPAGLHLAIADKGPGVPADAIGQLFDPFYRADPARARDTGGTGIGLTICKRVVEVHGGTVTAAHNVPHGLVVDITLPALPETPQDWHAATPQD</sequence>
<evidence type="ECO:0000256" key="1">
    <source>
        <dbReference type="ARBA" id="ARBA00000085"/>
    </source>
</evidence>
<keyword evidence="8" id="KW-0067">ATP-binding</keyword>
<dbReference type="GO" id="GO:0000155">
    <property type="term" value="F:phosphorelay sensor kinase activity"/>
    <property type="evidence" value="ECO:0007669"/>
    <property type="project" value="InterPro"/>
</dbReference>
<dbReference type="GO" id="GO:0005524">
    <property type="term" value="F:ATP binding"/>
    <property type="evidence" value="ECO:0007669"/>
    <property type="project" value="UniProtKB-KW"/>
</dbReference>
<dbReference type="OrthoDB" id="9815202at2"/>
<dbReference type="InterPro" id="IPR036890">
    <property type="entry name" value="HATPase_C_sf"/>
</dbReference>
<organism evidence="12 13">
    <name type="scientific">Nitrospirillum amazonense</name>
    <dbReference type="NCBI Taxonomy" id="28077"/>
    <lineage>
        <taxon>Bacteria</taxon>
        <taxon>Pseudomonadati</taxon>
        <taxon>Pseudomonadota</taxon>
        <taxon>Alphaproteobacteria</taxon>
        <taxon>Rhodospirillales</taxon>
        <taxon>Azospirillaceae</taxon>
        <taxon>Nitrospirillum</taxon>
    </lineage>
</organism>
<evidence type="ECO:0000256" key="2">
    <source>
        <dbReference type="ARBA" id="ARBA00004370"/>
    </source>
</evidence>
<dbReference type="GO" id="GO:0016020">
    <property type="term" value="C:membrane"/>
    <property type="evidence" value="ECO:0007669"/>
    <property type="project" value="UniProtKB-SubCell"/>
</dbReference>
<dbReference type="GO" id="GO:0000156">
    <property type="term" value="F:phosphorelay response regulator activity"/>
    <property type="evidence" value="ECO:0007669"/>
    <property type="project" value="TreeGrafter"/>
</dbReference>
<dbReference type="Proteomes" id="UP000315751">
    <property type="component" value="Unassembled WGS sequence"/>
</dbReference>
<dbReference type="Gene3D" id="3.30.565.10">
    <property type="entry name" value="Histidine kinase-like ATPase, C-terminal domain"/>
    <property type="match status" value="1"/>
</dbReference>
<evidence type="ECO:0000256" key="6">
    <source>
        <dbReference type="ARBA" id="ARBA00022741"/>
    </source>
</evidence>
<dbReference type="InterPro" id="IPR036097">
    <property type="entry name" value="HisK_dim/P_sf"/>
</dbReference>
<dbReference type="SMART" id="SM00388">
    <property type="entry name" value="HisKA"/>
    <property type="match status" value="1"/>
</dbReference>
<dbReference type="InterPro" id="IPR005467">
    <property type="entry name" value="His_kinase_dom"/>
</dbReference>
<dbReference type="GO" id="GO:0007234">
    <property type="term" value="P:osmosensory signaling via phosphorelay pathway"/>
    <property type="evidence" value="ECO:0007669"/>
    <property type="project" value="TreeGrafter"/>
</dbReference>
<keyword evidence="9" id="KW-0902">Two-component regulatory system</keyword>
<dbReference type="PROSITE" id="PS50885">
    <property type="entry name" value="HAMP"/>
    <property type="match status" value="1"/>
</dbReference>
<dbReference type="EMBL" id="VITR01000025">
    <property type="protein sequence ID" value="TWB34539.1"/>
    <property type="molecule type" value="Genomic_DNA"/>
</dbReference>
<evidence type="ECO:0000256" key="5">
    <source>
        <dbReference type="ARBA" id="ARBA00022679"/>
    </source>
</evidence>
<keyword evidence="4" id="KW-0597">Phosphoprotein</keyword>
<evidence type="ECO:0000313" key="13">
    <source>
        <dbReference type="Proteomes" id="UP000315751"/>
    </source>
</evidence>
<comment type="catalytic activity">
    <reaction evidence="1">
        <text>ATP + protein L-histidine = ADP + protein N-phospho-L-histidine.</text>
        <dbReference type="EC" id="2.7.13.3"/>
    </reaction>
</comment>
<dbReference type="InterPro" id="IPR003661">
    <property type="entry name" value="HisK_dim/P_dom"/>
</dbReference>
<comment type="subcellular location">
    <subcellularLocation>
        <location evidence="2">Membrane</location>
    </subcellularLocation>
</comment>
<keyword evidence="7 12" id="KW-0418">Kinase</keyword>
<protein>
    <recommendedName>
        <fullName evidence="3">histidine kinase</fullName>
        <ecNumber evidence="3">2.7.13.3</ecNumber>
    </recommendedName>
</protein>
<dbReference type="GO" id="GO:0030295">
    <property type="term" value="F:protein kinase activator activity"/>
    <property type="evidence" value="ECO:0007669"/>
    <property type="project" value="TreeGrafter"/>
</dbReference>
<evidence type="ECO:0000256" key="3">
    <source>
        <dbReference type="ARBA" id="ARBA00012438"/>
    </source>
</evidence>
<dbReference type="RefSeq" id="WP_145736426.1">
    <property type="nucleotide sequence ID" value="NZ_VITR01000025.1"/>
</dbReference>
<dbReference type="InterPro" id="IPR004358">
    <property type="entry name" value="Sig_transdc_His_kin-like_C"/>
</dbReference>
<evidence type="ECO:0000313" key="12">
    <source>
        <dbReference type="EMBL" id="TWB34539.1"/>
    </source>
</evidence>
<keyword evidence="13" id="KW-1185">Reference proteome</keyword>
<dbReference type="Pfam" id="PF00672">
    <property type="entry name" value="HAMP"/>
    <property type="match status" value="1"/>
</dbReference>
<dbReference type="CDD" id="cd06225">
    <property type="entry name" value="HAMP"/>
    <property type="match status" value="1"/>
</dbReference>
<dbReference type="Gene3D" id="1.10.287.130">
    <property type="match status" value="1"/>
</dbReference>
<evidence type="ECO:0000256" key="8">
    <source>
        <dbReference type="ARBA" id="ARBA00022840"/>
    </source>
</evidence>
<dbReference type="Pfam" id="PF00512">
    <property type="entry name" value="HisKA"/>
    <property type="match status" value="1"/>
</dbReference>
<dbReference type="SUPFAM" id="SSF55874">
    <property type="entry name" value="ATPase domain of HSP90 chaperone/DNA topoisomerase II/histidine kinase"/>
    <property type="match status" value="1"/>
</dbReference>
<dbReference type="PANTHER" id="PTHR42878">
    <property type="entry name" value="TWO-COMPONENT HISTIDINE KINASE"/>
    <property type="match status" value="1"/>
</dbReference>
<feature type="domain" description="Histidine kinase" evidence="10">
    <location>
        <begin position="375"/>
        <end position="593"/>
    </location>
</feature>
<dbReference type="CDD" id="cd00082">
    <property type="entry name" value="HisKA"/>
    <property type="match status" value="1"/>
</dbReference>
<dbReference type="SMART" id="SM00387">
    <property type="entry name" value="HATPase_c"/>
    <property type="match status" value="1"/>
</dbReference>
<dbReference type="PROSITE" id="PS50109">
    <property type="entry name" value="HIS_KIN"/>
    <property type="match status" value="1"/>
</dbReference>
<name>A0A560GLE9_9PROT</name>
<evidence type="ECO:0000256" key="9">
    <source>
        <dbReference type="ARBA" id="ARBA00023012"/>
    </source>
</evidence>
<dbReference type="SUPFAM" id="SSF47384">
    <property type="entry name" value="Homodimeric domain of signal transducing histidine kinase"/>
    <property type="match status" value="1"/>
</dbReference>
<dbReference type="InterPro" id="IPR003594">
    <property type="entry name" value="HATPase_dom"/>
</dbReference>
<keyword evidence="6" id="KW-0547">Nucleotide-binding</keyword>
<evidence type="ECO:0000256" key="7">
    <source>
        <dbReference type="ARBA" id="ARBA00022777"/>
    </source>
</evidence>
<feature type="domain" description="HAMP" evidence="11">
    <location>
        <begin position="282"/>
        <end position="335"/>
    </location>
</feature>
<accession>A0A560GLE9</accession>
<reference evidence="12 13" key="1">
    <citation type="submission" date="2019-06" db="EMBL/GenBank/DDBJ databases">
        <title>Genomic Encyclopedia of Type Strains, Phase IV (KMG-V): Genome sequencing to study the core and pangenomes of soil and plant-associated prokaryotes.</title>
        <authorList>
            <person name="Whitman W."/>
        </authorList>
    </citation>
    <scope>NUCLEOTIDE SEQUENCE [LARGE SCALE GENOMIC DNA]</scope>
    <source>
        <strain evidence="12 13">BR 11622</strain>
    </source>
</reference>